<dbReference type="Proteomes" id="UP000192872">
    <property type="component" value="Unassembled WGS sequence"/>
</dbReference>
<dbReference type="PROSITE" id="PS51819">
    <property type="entry name" value="VOC"/>
    <property type="match status" value="1"/>
</dbReference>
<dbReference type="EMBL" id="LWDL01000016">
    <property type="protein sequence ID" value="OQW52026.1"/>
    <property type="molecule type" value="Genomic_DNA"/>
</dbReference>
<evidence type="ECO:0000259" key="1">
    <source>
        <dbReference type="PROSITE" id="PS51819"/>
    </source>
</evidence>
<dbReference type="InterPro" id="IPR004360">
    <property type="entry name" value="Glyas_Fos-R_dOase_dom"/>
</dbReference>
<dbReference type="InterPro" id="IPR050383">
    <property type="entry name" value="GlyoxalaseI/FosfomycinResist"/>
</dbReference>
<sequence length="131" mass="14288">MRKAMSKITFDHCVIHVGHWARSIAFYRDVLGAEIVPYGKGAMFRFGPAQLNTHGPGQIGTPRADKPVMPGNSDLCFEWRGTIAEAAAHLAHHNVSVELGPVERPGARGQGTSLYFRDPDGSLLEFIVYAA</sequence>
<dbReference type="InterPro" id="IPR029068">
    <property type="entry name" value="Glyas_Bleomycin-R_OHBP_Dase"/>
</dbReference>
<dbReference type="AlphaFoldDB" id="A0A1W9HX52"/>
<reference evidence="2 3" key="1">
    <citation type="journal article" date="2017" name="Water Res.">
        <title>Comammox in drinking water systems.</title>
        <authorList>
            <person name="Wang Y."/>
            <person name="Ma L."/>
            <person name="Mao Y."/>
            <person name="Jiang X."/>
            <person name="Xia Y."/>
            <person name="Yu K."/>
            <person name="Li B."/>
            <person name="Zhang T."/>
        </authorList>
    </citation>
    <scope>NUCLEOTIDE SEQUENCE [LARGE SCALE GENOMIC DNA]</scope>
    <source>
        <strain evidence="2">SG_bin8</strain>
    </source>
</reference>
<dbReference type="Pfam" id="PF00903">
    <property type="entry name" value="Glyoxalase"/>
    <property type="match status" value="1"/>
</dbReference>
<organism evidence="2 3">
    <name type="scientific">Candidatus Raskinella chloraquaticus</name>
    <dbReference type="NCBI Taxonomy" id="1951219"/>
    <lineage>
        <taxon>Bacteria</taxon>
        <taxon>Pseudomonadati</taxon>
        <taxon>Pseudomonadota</taxon>
        <taxon>Alphaproteobacteria</taxon>
        <taxon>Hyphomicrobiales</taxon>
        <taxon>Phreatobacteraceae</taxon>
        <taxon>Candidatus Raskinella</taxon>
    </lineage>
</organism>
<proteinExistence type="predicted"/>
<accession>A0A1W9HX52</accession>
<dbReference type="STRING" id="1827387.A4S15_09335"/>
<dbReference type="PANTHER" id="PTHR21366:SF14">
    <property type="entry name" value="GLYOXALASE DOMAIN-CONTAINING PROTEIN 5"/>
    <property type="match status" value="1"/>
</dbReference>
<dbReference type="PANTHER" id="PTHR21366">
    <property type="entry name" value="GLYOXALASE FAMILY PROTEIN"/>
    <property type="match status" value="1"/>
</dbReference>
<comment type="caution">
    <text evidence="2">The sequence shown here is derived from an EMBL/GenBank/DDBJ whole genome shotgun (WGS) entry which is preliminary data.</text>
</comment>
<evidence type="ECO:0000313" key="3">
    <source>
        <dbReference type="Proteomes" id="UP000192872"/>
    </source>
</evidence>
<feature type="domain" description="VOC" evidence="1">
    <location>
        <begin position="9"/>
        <end position="129"/>
    </location>
</feature>
<dbReference type="Gene3D" id="3.10.180.10">
    <property type="entry name" value="2,3-Dihydroxybiphenyl 1,2-Dioxygenase, domain 1"/>
    <property type="match status" value="1"/>
</dbReference>
<protein>
    <submittedName>
        <fullName evidence="2">Glyoxalase</fullName>
    </submittedName>
</protein>
<dbReference type="InterPro" id="IPR037523">
    <property type="entry name" value="VOC_core"/>
</dbReference>
<gene>
    <name evidence="2" type="ORF">A4S15_09335</name>
</gene>
<evidence type="ECO:0000313" key="2">
    <source>
        <dbReference type="EMBL" id="OQW52026.1"/>
    </source>
</evidence>
<dbReference type="SUPFAM" id="SSF54593">
    <property type="entry name" value="Glyoxalase/Bleomycin resistance protein/Dihydroxybiphenyl dioxygenase"/>
    <property type="match status" value="1"/>
</dbReference>
<name>A0A1W9HX52_9HYPH</name>